<dbReference type="Proteomes" id="UP000246058">
    <property type="component" value="Chromosome"/>
</dbReference>
<dbReference type="RefSeq" id="WP_109952311.1">
    <property type="nucleotide sequence ID" value="NZ_CP029551.1"/>
</dbReference>
<dbReference type="InterPro" id="IPR051128">
    <property type="entry name" value="EgtD_Methyltrsf_superfamily"/>
</dbReference>
<dbReference type="PANTHER" id="PTHR43397:SF1">
    <property type="entry name" value="ERGOTHIONEINE BIOSYNTHESIS PROTEIN 1"/>
    <property type="match status" value="1"/>
</dbReference>
<reference evidence="4 5" key="1">
    <citation type="submission" date="2018-05" db="EMBL/GenBank/DDBJ databases">
        <title>Complete Genome Sequence of Methylobacterium sp. 17Sr1-43.</title>
        <authorList>
            <person name="Srinivasan S."/>
        </authorList>
    </citation>
    <scope>NUCLEOTIDE SEQUENCE [LARGE SCALE GENOMIC DNA]</scope>
    <source>
        <strain evidence="4 5">17Sr1-43</strain>
    </source>
</reference>
<dbReference type="GO" id="GO:0008168">
    <property type="term" value="F:methyltransferase activity"/>
    <property type="evidence" value="ECO:0007669"/>
    <property type="project" value="UniProtKB-KW"/>
</dbReference>
<evidence type="ECO:0000313" key="5">
    <source>
        <dbReference type="Proteomes" id="UP000246058"/>
    </source>
</evidence>
<dbReference type="GO" id="GO:0032259">
    <property type="term" value="P:methylation"/>
    <property type="evidence" value="ECO:0007669"/>
    <property type="project" value="UniProtKB-KW"/>
</dbReference>
<dbReference type="EMBL" id="CP029551">
    <property type="protein sequence ID" value="AWN37232.1"/>
    <property type="molecule type" value="Genomic_DNA"/>
</dbReference>
<keyword evidence="1 4" id="KW-0489">Methyltransferase</keyword>
<protein>
    <submittedName>
        <fullName evidence="4">L-histidine N(Alpha)-methyltransferase</fullName>
    </submittedName>
</protein>
<evidence type="ECO:0000256" key="2">
    <source>
        <dbReference type="ARBA" id="ARBA00022679"/>
    </source>
</evidence>
<dbReference type="Pfam" id="PF10017">
    <property type="entry name" value="Methyltransf_33"/>
    <property type="match status" value="1"/>
</dbReference>
<dbReference type="InterPro" id="IPR017804">
    <property type="entry name" value="MeTrfase_EgtD-like"/>
</dbReference>
<dbReference type="AlphaFoldDB" id="A0A2U8VVG4"/>
<evidence type="ECO:0000259" key="3">
    <source>
        <dbReference type="Pfam" id="PF10017"/>
    </source>
</evidence>
<proteinExistence type="predicted"/>
<organism evidence="4 5">
    <name type="scientific">Methylobacterium radiodurans</name>
    <dbReference type="NCBI Taxonomy" id="2202828"/>
    <lineage>
        <taxon>Bacteria</taxon>
        <taxon>Pseudomonadati</taxon>
        <taxon>Pseudomonadota</taxon>
        <taxon>Alphaproteobacteria</taxon>
        <taxon>Hyphomicrobiales</taxon>
        <taxon>Methylobacteriaceae</taxon>
        <taxon>Methylobacterium</taxon>
    </lineage>
</organism>
<dbReference type="PANTHER" id="PTHR43397">
    <property type="entry name" value="ERGOTHIONEINE BIOSYNTHESIS PROTEIN 1"/>
    <property type="match status" value="1"/>
</dbReference>
<dbReference type="Gene3D" id="3.40.50.150">
    <property type="entry name" value="Vaccinia Virus protein VP39"/>
    <property type="match status" value="1"/>
</dbReference>
<feature type="domain" description="Histidine-specific methyltransferase SAM-dependent" evidence="3">
    <location>
        <begin position="9"/>
        <end position="306"/>
    </location>
</feature>
<dbReference type="SUPFAM" id="SSF53335">
    <property type="entry name" value="S-adenosyl-L-methionine-dependent methyltransferases"/>
    <property type="match status" value="1"/>
</dbReference>
<dbReference type="InterPro" id="IPR029063">
    <property type="entry name" value="SAM-dependent_MTases_sf"/>
</dbReference>
<dbReference type="KEGG" id="meti:DK427_17110"/>
<evidence type="ECO:0000313" key="4">
    <source>
        <dbReference type="EMBL" id="AWN37232.1"/>
    </source>
</evidence>
<accession>A0A2U8VVG4</accession>
<keyword evidence="5" id="KW-1185">Reference proteome</keyword>
<dbReference type="InterPro" id="IPR019257">
    <property type="entry name" value="MeTrfase_dom"/>
</dbReference>
<dbReference type="OrthoDB" id="5289726at2"/>
<sequence length="308" mass="33366">MADAPREAFAEAVRAGLSARPRTLPGTWLWDEAGSVLFDRICDSPDYHPTGRETALLPAVAAEVAGLVGPGASVVEYGSGASRKVRTLLDALDRPARYLALDISRDYLEASVARLAPDYPAVAMTPVCADYGGPVRLPVRLDDGPVLGFFPGTSIGNFAPEAAQGLLARIRDTLGPSRLLVGVDPTRDEARLRRSYGGPLMAAFHRNILVRMRRELGAALDPEGFAHAVRIEPDPFRVEAHLVARGAQAIRLDGDAFPFADGESVRTDTSHKYPPDAFRALAERAGWLPERVWLDPEGLFSLHLLRTE</sequence>
<name>A0A2U8VVG4_9HYPH</name>
<evidence type="ECO:0000256" key="1">
    <source>
        <dbReference type="ARBA" id="ARBA00022603"/>
    </source>
</evidence>
<dbReference type="PIRSF" id="PIRSF018005">
    <property type="entry name" value="UCP018005"/>
    <property type="match status" value="1"/>
</dbReference>
<gene>
    <name evidence="4" type="ORF">DK427_17110</name>
</gene>
<keyword evidence="2 4" id="KW-0808">Transferase</keyword>